<proteinExistence type="predicted"/>
<accession>A0AAV5SM25</accession>
<dbReference type="Proteomes" id="UP001432027">
    <property type="component" value="Unassembled WGS sequence"/>
</dbReference>
<protein>
    <submittedName>
        <fullName evidence="1">Uncharacterized protein</fullName>
    </submittedName>
</protein>
<reference evidence="1" key="1">
    <citation type="submission" date="2023-10" db="EMBL/GenBank/DDBJ databases">
        <title>Genome assembly of Pristionchus species.</title>
        <authorList>
            <person name="Yoshida K."/>
            <person name="Sommer R.J."/>
        </authorList>
    </citation>
    <scope>NUCLEOTIDE SEQUENCE</scope>
    <source>
        <strain evidence="1">RS0144</strain>
    </source>
</reference>
<sequence length="123" mass="14412">SRVGAFQGFEYYEYLANQQLNEQCKLTQIKLGRGQDSGVGWLNQAMHDGRPYTYLIAKNKTRRMREIMDKTLMTVYSEDNVNNLLMIRNMPMQMILIIQRRKSSSDLQLNNNNVMSLTQLQFP</sequence>
<evidence type="ECO:0000313" key="2">
    <source>
        <dbReference type="Proteomes" id="UP001432027"/>
    </source>
</evidence>
<comment type="caution">
    <text evidence="1">The sequence shown here is derived from an EMBL/GenBank/DDBJ whole genome shotgun (WGS) entry which is preliminary data.</text>
</comment>
<dbReference type="AlphaFoldDB" id="A0AAV5SM25"/>
<name>A0AAV5SM25_9BILA</name>
<feature type="non-terminal residue" evidence="1">
    <location>
        <position position="1"/>
    </location>
</feature>
<dbReference type="EMBL" id="BTSX01000001">
    <property type="protein sequence ID" value="GMS81189.1"/>
    <property type="molecule type" value="Genomic_DNA"/>
</dbReference>
<gene>
    <name evidence="1" type="ORF">PENTCL1PPCAC_3364</name>
</gene>
<organism evidence="1 2">
    <name type="scientific">Pristionchus entomophagus</name>
    <dbReference type="NCBI Taxonomy" id="358040"/>
    <lineage>
        <taxon>Eukaryota</taxon>
        <taxon>Metazoa</taxon>
        <taxon>Ecdysozoa</taxon>
        <taxon>Nematoda</taxon>
        <taxon>Chromadorea</taxon>
        <taxon>Rhabditida</taxon>
        <taxon>Rhabditina</taxon>
        <taxon>Diplogasteromorpha</taxon>
        <taxon>Diplogasteroidea</taxon>
        <taxon>Neodiplogasteridae</taxon>
        <taxon>Pristionchus</taxon>
    </lineage>
</organism>
<feature type="non-terminal residue" evidence="1">
    <location>
        <position position="123"/>
    </location>
</feature>
<evidence type="ECO:0000313" key="1">
    <source>
        <dbReference type="EMBL" id="GMS81189.1"/>
    </source>
</evidence>
<keyword evidence="2" id="KW-1185">Reference proteome</keyword>